<dbReference type="STRING" id="4846.A0A367IXE7"/>
<keyword evidence="3" id="KW-1185">Reference proteome</keyword>
<keyword evidence="1" id="KW-0175">Coiled coil</keyword>
<dbReference type="Proteomes" id="UP000253551">
    <property type="component" value="Unassembled WGS sequence"/>
</dbReference>
<proteinExistence type="predicted"/>
<protein>
    <submittedName>
        <fullName evidence="2">Uncharacterized protein</fullName>
    </submittedName>
</protein>
<feature type="coiled-coil region" evidence="1">
    <location>
        <begin position="185"/>
        <end position="216"/>
    </location>
</feature>
<dbReference type="OrthoDB" id="10255000at2759"/>
<evidence type="ECO:0000313" key="3">
    <source>
        <dbReference type="Proteomes" id="UP000253551"/>
    </source>
</evidence>
<name>A0A367IXE7_RHIST</name>
<feature type="coiled-coil region" evidence="1">
    <location>
        <begin position="29"/>
        <end position="112"/>
    </location>
</feature>
<dbReference type="AlphaFoldDB" id="A0A367IXE7"/>
<comment type="caution">
    <text evidence="2">The sequence shown here is derived from an EMBL/GenBank/DDBJ whole genome shotgun (WGS) entry which is preliminary data.</text>
</comment>
<organism evidence="2 3">
    <name type="scientific">Rhizopus stolonifer</name>
    <name type="common">Rhizopus nigricans</name>
    <dbReference type="NCBI Taxonomy" id="4846"/>
    <lineage>
        <taxon>Eukaryota</taxon>
        <taxon>Fungi</taxon>
        <taxon>Fungi incertae sedis</taxon>
        <taxon>Mucoromycota</taxon>
        <taxon>Mucoromycotina</taxon>
        <taxon>Mucoromycetes</taxon>
        <taxon>Mucorales</taxon>
        <taxon>Mucorineae</taxon>
        <taxon>Rhizopodaceae</taxon>
        <taxon>Rhizopus</taxon>
    </lineage>
</organism>
<sequence>MNEIKQRESQLEEFKNEQDKRVNQIKYQLKQKATQVEKLMDQIAQHDKTVEILTKDATTQQNELIKAVDQINLDIAQRDDLIETMERLREENQVLLMEVQNREQEVTALEDEIYKLLSHFEEKNKSAKDENIKSLKHTIQERNQSILILKQELKNIKKSYGEDIEALDEHIMKTQQQLKGKDDANKELMAKLDGALEKADQVKTNYQERLKQQFEEFTVIVKERDVEIATLQRDCEAQEETMLKKKTHMQEEMKEVKYQLYLVAQELKVKDEQILDLRDSLNKRKAEEQKKHSNDKWKDKALYLENKHRDQMIAYRALKHKWVSANDQNEILNRLLDRTRKDTESSKTEEMLQRLNYELRKDLDDKSRSIDQLKSKIQEIERANKELTKQLQRHQDMLSRSFSTFDSLKERKDHVESILYEQTNQSFLDRNEKLMSIN</sequence>
<gene>
    <name evidence="2" type="ORF">CU098_005813</name>
</gene>
<evidence type="ECO:0000256" key="1">
    <source>
        <dbReference type="SAM" id="Coils"/>
    </source>
</evidence>
<dbReference type="EMBL" id="PJQM01005119">
    <property type="protein sequence ID" value="RCH82380.1"/>
    <property type="molecule type" value="Genomic_DNA"/>
</dbReference>
<feature type="coiled-coil region" evidence="1">
    <location>
        <begin position="363"/>
        <end position="400"/>
    </location>
</feature>
<accession>A0A367IXE7</accession>
<reference evidence="2 3" key="1">
    <citation type="journal article" date="2018" name="G3 (Bethesda)">
        <title>Phylogenetic and Phylogenomic Definition of Rhizopus Species.</title>
        <authorList>
            <person name="Gryganskyi A.P."/>
            <person name="Golan J."/>
            <person name="Dolatabadi S."/>
            <person name="Mondo S."/>
            <person name="Robb S."/>
            <person name="Idnurm A."/>
            <person name="Muszewska A."/>
            <person name="Steczkiewicz K."/>
            <person name="Masonjones S."/>
            <person name="Liao H.L."/>
            <person name="Gajdeczka M.T."/>
            <person name="Anike F."/>
            <person name="Vuek A."/>
            <person name="Anishchenko I.M."/>
            <person name="Voigt K."/>
            <person name="de Hoog G.S."/>
            <person name="Smith M.E."/>
            <person name="Heitman J."/>
            <person name="Vilgalys R."/>
            <person name="Stajich J.E."/>
        </authorList>
    </citation>
    <scope>NUCLEOTIDE SEQUENCE [LARGE SCALE GENOMIC DNA]</scope>
    <source>
        <strain evidence="2 3">LSU 92-RS-03</strain>
    </source>
</reference>
<evidence type="ECO:0000313" key="2">
    <source>
        <dbReference type="EMBL" id="RCH82380.1"/>
    </source>
</evidence>